<dbReference type="Proteomes" id="UP000326198">
    <property type="component" value="Unassembled WGS sequence"/>
</dbReference>
<protein>
    <submittedName>
        <fullName evidence="2">Uncharacterized protein</fullName>
    </submittedName>
</protein>
<keyword evidence="3" id="KW-1185">Reference proteome</keyword>
<organism evidence="2 3">
    <name type="scientific">Aspergillus bertholletiae</name>
    <dbReference type="NCBI Taxonomy" id="1226010"/>
    <lineage>
        <taxon>Eukaryota</taxon>
        <taxon>Fungi</taxon>
        <taxon>Dikarya</taxon>
        <taxon>Ascomycota</taxon>
        <taxon>Pezizomycotina</taxon>
        <taxon>Eurotiomycetes</taxon>
        <taxon>Eurotiomycetidae</taxon>
        <taxon>Eurotiales</taxon>
        <taxon>Aspergillaceae</taxon>
        <taxon>Aspergillus</taxon>
        <taxon>Aspergillus subgen. Circumdati</taxon>
    </lineage>
</organism>
<reference evidence="2 3" key="1">
    <citation type="submission" date="2019-04" db="EMBL/GenBank/DDBJ databases">
        <title>Friends and foes A comparative genomics studyof 23 Aspergillus species from section Flavi.</title>
        <authorList>
            <consortium name="DOE Joint Genome Institute"/>
            <person name="Kjaerbolling I."/>
            <person name="Vesth T."/>
            <person name="Frisvad J.C."/>
            <person name="Nybo J.L."/>
            <person name="Theobald S."/>
            <person name="Kildgaard S."/>
            <person name="Isbrandt T."/>
            <person name="Kuo A."/>
            <person name="Sato A."/>
            <person name="Lyhne E.K."/>
            <person name="Kogle M.E."/>
            <person name="Wiebenga A."/>
            <person name="Kun R.S."/>
            <person name="Lubbers R.J."/>
            <person name="Makela M.R."/>
            <person name="Barry K."/>
            <person name="Chovatia M."/>
            <person name="Clum A."/>
            <person name="Daum C."/>
            <person name="Haridas S."/>
            <person name="He G."/>
            <person name="LaButti K."/>
            <person name="Lipzen A."/>
            <person name="Mondo S."/>
            <person name="Riley R."/>
            <person name="Salamov A."/>
            <person name="Simmons B.A."/>
            <person name="Magnuson J.K."/>
            <person name="Henrissat B."/>
            <person name="Mortensen U.H."/>
            <person name="Larsen T.O."/>
            <person name="Devries R.P."/>
            <person name="Grigoriev I.V."/>
            <person name="Machida M."/>
            <person name="Baker S.E."/>
            <person name="Andersen M.R."/>
        </authorList>
    </citation>
    <scope>NUCLEOTIDE SEQUENCE [LARGE SCALE GENOMIC DNA]</scope>
    <source>
        <strain evidence="2 3">IBT 29228</strain>
    </source>
</reference>
<proteinExistence type="predicted"/>
<dbReference type="AlphaFoldDB" id="A0A5N7BEW7"/>
<evidence type="ECO:0000313" key="2">
    <source>
        <dbReference type="EMBL" id="KAE8380269.1"/>
    </source>
</evidence>
<sequence>MHSNPNTASEPKLQPVNSQTWHAIYYTALGCITPPPPPFQVSSKRAIMTKEKRERKNNTSHRPFPSPFPIPAHHLQIWILETAKAWHQAAGYRGGKKRGGDGKTDRKRLKQAAIHTHTHES</sequence>
<evidence type="ECO:0000256" key="1">
    <source>
        <dbReference type="SAM" id="MobiDB-lite"/>
    </source>
</evidence>
<dbReference type="EMBL" id="ML736183">
    <property type="protein sequence ID" value="KAE8380269.1"/>
    <property type="molecule type" value="Genomic_DNA"/>
</dbReference>
<evidence type="ECO:0000313" key="3">
    <source>
        <dbReference type="Proteomes" id="UP000326198"/>
    </source>
</evidence>
<name>A0A5N7BEW7_9EURO</name>
<feature type="region of interest" description="Disordered" evidence="1">
    <location>
        <begin position="89"/>
        <end position="121"/>
    </location>
</feature>
<accession>A0A5N7BEW7</accession>
<gene>
    <name evidence="2" type="ORF">BDV26DRAFT_257662</name>
</gene>